<evidence type="ECO:0000313" key="2">
    <source>
        <dbReference type="EMBL" id="WXB01843.1"/>
    </source>
</evidence>
<name>A0ABZ2KVQ8_9BACT</name>
<dbReference type="InterPro" id="IPR020843">
    <property type="entry name" value="ER"/>
</dbReference>
<dbReference type="Proteomes" id="UP001374803">
    <property type="component" value="Chromosome"/>
</dbReference>
<dbReference type="EMBL" id="CP089983">
    <property type="protein sequence ID" value="WXB01843.1"/>
    <property type="molecule type" value="Genomic_DNA"/>
</dbReference>
<feature type="domain" description="Enoyl reductase (ER)" evidence="1">
    <location>
        <begin position="10"/>
        <end position="314"/>
    </location>
</feature>
<dbReference type="SMART" id="SM00829">
    <property type="entry name" value="PKS_ER"/>
    <property type="match status" value="1"/>
</dbReference>
<dbReference type="SUPFAM" id="SSF51735">
    <property type="entry name" value="NAD(P)-binding Rossmann-fold domains"/>
    <property type="match status" value="1"/>
</dbReference>
<reference evidence="2" key="1">
    <citation type="submission" date="2021-12" db="EMBL/GenBank/DDBJ databases">
        <title>Discovery of the Pendulisporaceae a myxobacterial family with distinct sporulation behavior and unique specialized metabolism.</title>
        <authorList>
            <person name="Garcia R."/>
            <person name="Popoff A."/>
            <person name="Bader C.D."/>
            <person name="Loehr J."/>
            <person name="Walesch S."/>
            <person name="Walt C."/>
            <person name="Boldt J."/>
            <person name="Bunk B."/>
            <person name="Haeckl F.J.F.P.J."/>
            <person name="Gunesch A.P."/>
            <person name="Birkelbach J."/>
            <person name="Nuebel U."/>
            <person name="Pietschmann T."/>
            <person name="Bach T."/>
            <person name="Mueller R."/>
        </authorList>
    </citation>
    <scope>NUCLEOTIDE SEQUENCE</scope>
    <source>
        <strain evidence="2">MSr11367</strain>
    </source>
</reference>
<dbReference type="InterPro" id="IPR036291">
    <property type="entry name" value="NAD(P)-bd_dom_sf"/>
</dbReference>
<dbReference type="Gene3D" id="3.90.180.10">
    <property type="entry name" value="Medium-chain alcohol dehydrogenases, catalytic domain"/>
    <property type="match status" value="1"/>
</dbReference>
<protein>
    <submittedName>
        <fullName evidence="2">NAD(P)-dependent alcohol dehydrogenase</fullName>
    </submittedName>
</protein>
<evidence type="ECO:0000313" key="3">
    <source>
        <dbReference type="Proteomes" id="UP001374803"/>
    </source>
</evidence>
<accession>A0ABZ2KVQ8</accession>
<gene>
    <name evidence="2" type="ORF">LVJ94_33610</name>
</gene>
<dbReference type="InterPro" id="IPR011032">
    <property type="entry name" value="GroES-like_sf"/>
</dbReference>
<dbReference type="Gene3D" id="3.40.50.720">
    <property type="entry name" value="NAD(P)-binding Rossmann-like Domain"/>
    <property type="match status" value="1"/>
</dbReference>
<sequence length="324" mass="35219">MKAIVYRDYGKADLLCMEDIPLPALAVNEALVRVRAAALNPKDSFFRKGRFHAFSGRRFPKQIGVDFVGEIVRVGARFRVARVGEPVMGFVSEVRYLRGTLAEFVRVRENEAGPIPPSFATPDLAGVPLSALTALQALRDVARLAPGDRVCIHGASGGVGTMAIQIAKAMGAHVTTTSSPKNFALCRELGADVPCDYAADDLFEGNTNYRVVFDAFGNLSLAKVRAVLSSRGVYVSTVPSRRLACEVLATTVGFPRARLVVVRPRVADFAYVAELLISGRLRPVTDRTYAFTRTDVIAAMHHLESKRTRGKVIVDMLEHGPFAS</sequence>
<organism evidence="2 3">
    <name type="scientific">Pendulispora rubella</name>
    <dbReference type="NCBI Taxonomy" id="2741070"/>
    <lineage>
        <taxon>Bacteria</taxon>
        <taxon>Pseudomonadati</taxon>
        <taxon>Myxococcota</taxon>
        <taxon>Myxococcia</taxon>
        <taxon>Myxococcales</taxon>
        <taxon>Sorangiineae</taxon>
        <taxon>Pendulisporaceae</taxon>
        <taxon>Pendulispora</taxon>
    </lineage>
</organism>
<evidence type="ECO:0000259" key="1">
    <source>
        <dbReference type="SMART" id="SM00829"/>
    </source>
</evidence>
<dbReference type="PANTHER" id="PTHR11695:SF648">
    <property type="entry name" value="ZINC-BINDING OXIDOREDUCTASE"/>
    <property type="match status" value="1"/>
</dbReference>
<dbReference type="PANTHER" id="PTHR11695">
    <property type="entry name" value="ALCOHOL DEHYDROGENASE RELATED"/>
    <property type="match status" value="1"/>
</dbReference>
<proteinExistence type="predicted"/>
<dbReference type="SUPFAM" id="SSF50129">
    <property type="entry name" value="GroES-like"/>
    <property type="match status" value="1"/>
</dbReference>
<dbReference type="Pfam" id="PF08240">
    <property type="entry name" value="ADH_N"/>
    <property type="match status" value="1"/>
</dbReference>
<dbReference type="CDD" id="cd08267">
    <property type="entry name" value="MDR1"/>
    <property type="match status" value="1"/>
</dbReference>
<dbReference type="Pfam" id="PF13602">
    <property type="entry name" value="ADH_zinc_N_2"/>
    <property type="match status" value="1"/>
</dbReference>
<keyword evidence="3" id="KW-1185">Reference proteome</keyword>
<dbReference type="InterPro" id="IPR050700">
    <property type="entry name" value="YIM1/Zinc_Alcohol_DH_Fams"/>
</dbReference>
<dbReference type="InterPro" id="IPR013154">
    <property type="entry name" value="ADH-like_N"/>
</dbReference>
<dbReference type="RefSeq" id="WP_394831462.1">
    <property type="nucleotide sequence ID" value="NZ_CP089929.1"/>
</dbReference>